<evidence type="ECO:0000256" key="2">
    <source>
        <dbReference type="SAM" id="MobiDB-lite"/>
    </source>
</evidence>
<evidence type="ECO:0000313" key="4">
    <source>
        <dbReference type="Proteomes" id="UP001165586"/>
    </source>
</evidence>
<feature type="coiled-coil region" evidence="1">
    <location>
        <begin position="23"/>
        <end position="50"/>
    </location>
</feature>
<reference evidence="3" key="1">
    <citation type="submission" date="2022-08" db="EMBL/GenBank/DDBJ databases">
        <authorList>
            <person name="Deng Y."/>
            <person name="Han X.-F."/>
            <person name="Zhang Y.-Q."/>
        </authorList>
    </citation>
    <scope>NUCLEOTIDE SEQUENCE</scope>
    <source>
        <strain evidence="3">CPCC 203386</strain>
    </source>
</reference>
<sequence length="280" mass="30737">MVEDNDGMGEALDGQLRTALAVAMQLAQRFARLREELARAAQARTEQQTRELQARFDAERSAAAASLAPVHQGEWWNRAGVDDIAAAYETAEAWRPVDADLARTADHMRDELRGRYGVDVDELGADPARVRDLLERTERDRADAAAQRGESGKDAAEGAVLLTTAEQHERDAEQRDQEQRQAQVDEPTQGLTREDILAEAAANRDGSALAYDSAGRRQQTAAELEKSGLNPELVRMRTVTDRDNAVPATAAVATKPGRQTRARTATKTPIMQRERGGLSR</sequence>
<organism evidence="3 4">
    <name type="scientific">Herbiconiux daphne</name>
    <dbReference type="NCBI Taxonomy" id="2970914"/>
    <lineage>
        <taxon>Bacteria</taxon>
        <taxon>Bacillati</taxon>
        <taxon>Actinomycetota</taxon>
        <taxon>Actinomycetes</taxon>
        <taxon>Micrococcales</taxon>
        <taxon>Microbacteriaceae</taxon>
        <taxon>Herbiconiux</taxon>
    </lineage>
</organism>
<name>A0ABT2H6Y7_9MICO</name>
<accession>A0ABT2H6Y7</accession>
<feature type="compositionally biased region" description="Basic and acidic residues" evidence="2">
    <location>
        <begin position="131"/>
        <end position="143"/>
    </location>
</feature>
<gene>
    <name evidence="3" type="ORF">N1032_18210</name>
</gene>
<dbReference type="EMBL" id="JANLCJ010000008">
    <property type="protein sequence ID" value="MCS5735678.1"/>
    <property type="molecule type" value="Genomic_DNA"/>
</dbReference>
<dbReference type="Proteomes" id="UP001165586">
    <property type="component" value="Unassembled WGS sequence"/>
</dbReference>
<dbReference type="RefSeq" id="WP_259540638.1">
    <property type="nucleotide sequence ID" value="NZ_JANLCJ010000008.1"/>
</dbReference>
<keyword evidence="1" id="KW-0175">Coiled coil</keyword>
<feature type="compositionally biased region" description="Basic and acidic residues" evidence="2">
    <location>
        <begin position="166"/>
        <end position="179"/>
    </location>
</feature>
<feature type="region of interest" description="Disordered" evidence="2">
    <location>
        <begin position="238"/>
        <end position="280"/>
    </location>
</feature>
<comment type="caution">
    <text evidence="3">The sequence shown here is derived from an EMBL/GenBank/DDBJ whole genome shotgun (WGS) entry which is preliminary data.</text>
</comment>
<feature type="compositionally biased region" description="Low complexity" evidence="2">
    <location>
        <begin position="245"/>
        <end position="256"/>
    </location>
</feature>
<evidence type="ECO:0000256" key="1">
    <source>
        <dbReference type="SAM" id="Coils"/>
    </source>
</evidence>
<feature type="region of interest" description="Disordered" evidence="2">
    <location>
        <begin position="131"/>
        <end position="192"/>
    </location>
</feature>
<proteinExistence type="predicted"/>
<evidence type="ECO:0000313" key="3">
    <source>
        <dbReference type="EMBL" id="MCS5735678.1"/>
    </source>
</evidence>
<protein>
    <recommendedName>
        <fullName evidence="5">DUF222 domain-containing protein</fullName>
    </recommendedName>
</protein>
<keyword evidence="4" id="KW-1185">Reference proteome</keyword>
<evidence type="ECO:0008006" key="5">
    <source>
        <dbReference type="Google" id="ProtNLM"/>
    </source>
</evidence>